<dbReference type="InterPro" id="IPR016181">
    <property type="entry name" value="Acyl_CoA_acyltransferase"/>
</dbReference>
<dbReference type="PANTHER" id="PTHR43626">
    <property type="entry name" value="ACYL-COA N-ACYLTRANSFERASE"/>
    <property type="match status" value="1"/>
</dbReference>
<dbReference type="CDD" id="cd04301">
    <property type="entry name" value="NAT_SF"/>
    <property type="match status" value="1"/>
</dbReference>
<dbReference type="Gene3D" id="3.40.630.30">
    <property type="match status" value="1"/>
</dbReference>
<name>A0A7T1TDH3_9ACTN</name>
<keyword evidence="2" id="KW-0012">Acyltransferase</keyword>
<dbReference type="GO" id="GO:0008080">
    <property type="term" value="F:N-acetyltransferase activity"/>
    <property type="evidence" value="ECO:0007669"/>
    <property type="project" value="InterPro"/>
</dbReference>
<dbReference type="SUPFAM" id="SSF55729">
    <property type="entry name" value="Acyl-CoA N-acyltransferases (Nat)"/>
    <property type="match status" value="1"/>
</dbReference>
<dbReference type="Pfam" id="PF00583">
    <property type="entry name" value="Acetyltransf_1"/>
    <property type="match status" value="1"/>
</dbReference>
<evidence type="ECO:0000313" key="4">
    <source>
        <dbReference type="EMBL" id="QPP10979.1"/>
    </source>
</evidence>
<proteinExistence type="predicted"/>
<dbReference type="AlphaFoldDB" id="A0A7T1TDH3"/>
<evidence type="ECO:0000256" key="2">
    <source>
        <dbReference type="ARBA" id="ARBA00023315"/>
    </source>
</evidence>
<dbReference type="Proteomes" id="UP000595046">
    <property type="component" value="Chromosome"/>
</dbReference>
<feature type="domain" description="N-acetyltransferase" evidence="3">
    <location>
        <begin position="16"/>
        <end position="142"/>
    </location>
</feature>
<evidence type="ECO:0000313" key="5">
    <source>
        <dbReference type="Proteomes" id="UP000595046"/>
    </source>
</evidence>
<dbReference type="EMBL" id="CP048882">
    <property type="protein sequence ID" value="QPP10979.1"/>
    <property type="molecule type" value="Genomic_DNA"/>
</dbReference>
<dbReference type="KEGG" id="sbat:G4Z16_25215"/>
<dbReference type="GO" id="GO:0005737">
    <property type="term" value="C:cytoplasm"/>
    <property type="evidence" value="ECO:0007669"/>
    <property type="project" value="TreeGrafter"/>
</dbReference>
<gene>
    <name evidence="4" type="ORF">G4Z16_25215</name>
</gene>
<dbReference type="InterPro" id="IPR045039">
    <property type="entry name" value="NSI-like"/>
</dbReference>
<dbReference type="PROSITE" id="PS51186">
    <property type="entry name" value="GNAT"/>
    <property type="match status" value="1"/>
</dbReference>
<sequence length="142" mass="15804">MRDDRPVTVRPAVPPVRLRVRAPLCDAELNALFTASWPAHEHTDFGARMERSLLWVAAFRDDELVGYVNVVGDGGVHAFVLDTTVHPCVRRQGVGVRLVRRAADEARLAGARWLHVDHEQHLTGFYTRCGFGPTAAGLRWLG</sequence>
<dbReference type="PANTHER" id="PTHR43626:SF4">
    <property type="entry name" value="GCN5-RELATED N-ACETYLTRANSFERASE 2, CHLOROPLASTIC"/>
    <property type="match status" value="1"/>
</dbReference>
<keyword evidence="1 4" id="KW-0808">Transferase</keyword>
<dbReference type="InterPro" id="IPR000182">
    <property type="entry name" value="GNAT_dom"/>
</dbReference>
<keyword evidence="5" id="KW-1185">Reference proteome</keyword>
<protein>
    <submittedName>
        <fullName evidence="4">GNAT family N-acetyltransferase</fullName>
    </submittedName>
</protein>
<organism evidence="4 5">
    <name type="scientific">Streptomyces bathyalis</name>
    <dbReference type="NCBI Taxonomy" id="2710756"/>
    <lineage>
        <taxon>Bacteria</taxon>
        <taxon>Bacillati</taxon>
        <taxon>Actinomycetota</taxon>
        <taxon>Actinomycetes</taxon>
        <taxon>Kitasatosporales</taxon>
        <taxon>Streptomycetaceae</taxon>
        <taxon>Streptomyces</taxon>
    </lineage>
</organism>
<accession>A0A7T1TDH3</accession>
<evidence type="ECO:0000256" key="1">
    <source>
        <dbReference type="ARBA" id="ARBA00022679"/>
    </source>
</evidence>
<evidence type="ECO:0000259" key="3">
    <source>
        <dbReference type="PROSITE" id="PS51186"/>
    </source>
</evidence>
<reference evidence="5" key="1">
    <citation type="submission" date="2020-02" db="EMBL/GenBank/DDBJ databases">
        <title>Streptomyces sp. ASO4wet.</title>
        <authorList>
            <person name="Risdian C."/>
            <person name="Landwehr W."/>
            <person name="Schupp P."/>
            <person name="Wink J."/>
        </authorList>
    </citation>
    <scope>NUCLEOTIDE SEQUENCE [LARGE SCALE GENOMIC DNA]</scope>
    <source>
        <strain evidence="5">ASO4wet</strain>
    </source>
</reference>